<dbReference type="PANTHER" id="PTHR37422">
    <property type="entry name" value="TEICHURONIC ACID BIOSYNTHESIS PROTEIN TUAE"/>
    <property type="match status" value="1"/>
</dbReference>
<organism evidence="7 8">
    <name type="scientific">Legionella anisa</name>
    <dbReference type="NCBI Taxonomy" id="28082"/>
    <lineage>
        <taxon>Bacteria</taxon>
        <taxon>Pseudomonadati</taxon>
        <taxon>Pseudomonadota</taxon>
        <taxon>Gammaproteobacteria</taxon>
        <taxon>Legionellales</taxon>
        <taxon>Legionellaceae</taxon>
        <taxon>Legionella</taxon>
    </lineage>
</organism>
<dbReference type="AlphaFoldDB" id="A0AAX0WYC8"/>
<evidence type="ECO:0000313" key="8">
    <source>
        <dbReference type="Proteomes" id="UP000192511"/>
    </source>
</evidence>
<reference evidence="7" key="1">
    <citation type="submission" date="2017-12" db="EMBL/GenBank/DDBJ databases">
        <title>FDA dAtabase for Regulatory Grade micrObial Sequences (FDA-ARGOS): Supporting development and validation of Infectious Disease Dx tests.</title>
        <authorList>
            <person name="Kerrigan L."/>
            <person name="Tallon L.J."/>
            <person name="Sadzewicz L."/>
            <person name="Sengamalay N."/>
            <person name="Ott S."/>
            <person name="Godinez A."/>
            <person name="Nagaraj S."/>
            <person name="Vavikolanu K."/>
            <person name="Vyas G."/>
            <person name="Nadendla S."/>
            <person name="Aluvathingal J."/>
            <person name="Sichtig H."/>
        </authorList>
    </citation>
    <scope>NUCLEOTIDE SEQUENCE [LARGE SCALE GENOMIC DNA]</scope>
    <source>
        <strain evidence="7">FDAARGOS_200</strain>
    </source>
</reference>
<feature type="transmembrane region" description="Helical" evidence="5">
    <location>
        <begin position="323"/>
        <end position="346"/>
    </location>
</feature>
<feature type="transmembrane region" description="Helical" evidence="5">
    <location>
        <begin position="381"/>
        <end position="397"/>
    </location>
</feature>
<evidence type="ECO:0000259" key="6">
    <source>
        <dbReference type="Pfam" id="PF04932"/>
    </source>
</evidence>
<dbReference type="Proteomes" id="UP000192511">
    <property type="component" value="Unassembled WGS sequence"/>
</dbReference>
<dbReference type="EMBL" id="NBTX02000004">
    <property type="protein sequence ID" value="PNL63471.1"/>
    <property type="molecule type" value="Genomic_DNA"/>
</dbReference>
<feature type="transmembrane region" description="Helical" evidence="5">
    <location>
        <begin position="228"/>
        <end position="249"/>
    </location>
</feature>
<dbReference type="PANTHER" id="PTHR37422:SF13">
    <property type="entry name" value="LIPOPOLYSACCHARIDE BIOSYNTHESIS PROTEIN PA4999-RELATED"/>
    <property type="match status" value="1"/>
</dbReference>
<gene>
    <name evidence="7" type="ORF">A6J39_008975</name>
</gene>
<keyword evidence="4 5" id="KW-0472">Membrane</keyword>
<sequence length="452" mass="51431">MSFLEEKIEKIHLLIPILLVLLVFFIPISPSIKSILTVLSLLAIGFTPSYRQYLLYAFNTLWARAAIALFLYVLIACIWSKAPFKLEYNIINKYSKLIFLPIFAVGFIKPQARTWALNGYILSMLFTSVLSILKINNLFINDLFHSLDPGEVFYNHIVTGIMIALGVYFAGILLIQANADKWLRSLYLSMIVLGSYQIFFINSGRAGYIIYGVLMCLLIVQKFPLRKALIGLILFTSVSGLGFMLSPVMQDGAYSLVNDLRLLKYNQTDTSLGFRYQFHRYAKSLFKRHPILGVGTGGFQYNFIIDQPVPSWGHKLNEPHGQYWLTLAEFGLIGMALFLFFIGTLFITALKLKEMKPFLLGMLVSFCMLCFSDTIFCYSAIGYLLILFSALCFGELIEKKGIAYKKLIKDKFELNVNFSLVFWVRVHKPEESSPSLSFASRSREQVAEIVSK</sequence>
<evidence type="ECO:0000256" key="5">
    <source>
        <dbReference type="SAM" id="Phobius"/>
    </source>
</evidence>
<comment type="subcellular location">
    <subcellularLocation>
        <location evidence="1">Membrane</location>
        <topology evidence="1">Multi-pass membrane protein</topology>
    </subcellularLocation>
</comment>
<keyword evidence="2 5" id="KW-0812">Transmembrane</keyword>
<evidence type="ECO:0000256" key="1">
    <source>
        <dbReference type="ARBA" id="ARBA00004141"/>
    </source>
</evidence>
<feature type="transmembrane region" description="Helical" evidence="5">
    <location>
        <begin position="88"/>
        <end position="108"/>
    </location>
</feature>
<dbReference type="Pfam" id="PF04932">
    <property type="entry name" value="Wzy_C"/>
    <property type="match status" value="1"/>
</dbReference>
<feature type="transmembrane region" description="Helical" evidence="5">
    <location>
        <begin position="358"/>
        <end position="375"/>
    </location>
</feature>
<evidence type="ECO:0000313" key="7">
    <source>
        <dbReference type="EMBL" id="PNL63471.1"/>
    </source>
</evidence>
<feature type="transmembrane region" description="Helical" evidence="5">
    <location>
        <begin position="61"/>
        <end position="82"/>
    </location>
</feature>
<name>A0AAX0WYC8_9GAMM</name>
<evidence type="ECO:0000256" key="4">
    <source>
        <dbReference type="ARBA" id="ARBA00023136"/>
    </source>
</evidence>
<dbReference type="InterPro" id="IPR051533">
    <property type="entry name" value="WaaL-like"/>
</dbReference>
<dbReference type="InterPro" id="IPR007016">
    <property type="entry name" value="O-antigen_ligase-rel_domated"/>
</dbReference>
<dbReference type="GO" id="GO:0016020">
    <property type="term" value="C:membrane"/>
    <property type="evidence" value="ECO:0007669"/>
    <property type="project" value="UniProtKB-SubCell"/>
</dbReference>
<evidence type="ECO:0000256" key="3">
    <source>
        <dbReference type="ARBA" id="ARBA00022989"/>
    </source>
</evidence>
<keyword evidence="8" id="KW-1185">Reference proteome</keyword>
<protein>
    <submittedName>
        <fullName evidence="7">O-antigen biosynthesis protein</fullName>
    </submittedName>
</protein>
<feature type="transmembrane region" description="Helical" evidence="5">
    <location>
        <begin position="205"/>
        <end position="221"/>
    </location>
</feature>
<accession>A0AAX0WYC8</accession>
<keyword evidence="3 5" id="KW-1133">Transmembrane helix</keyword>
<feature type="transmembrane region" description="Helical" evidence="5">
    <location>
        <begin position="115"/>
        <end position="133"/>
    </location>
</feature>
<comment type="caution">
    <text evidence="7">The sequence shown here is derived from an EMBL/GenBank/DDBJ whole genome shotgun (WGS) entry which is preliminary data.</text>
</comment>
<feature type="transmembrane region" description="Helical" evidence="5">
    <location>
        <begin position="153"/>
        <end position="175"/>
    </location>
</feature>
<feature type="transmembrane region" description="Helical" evidence="5">
    <location>
        <begin position="12"/>
        <end position="29"/>
    </location>
</feature>
<proteinExistence type="predicted"/>
<feature type="transmembrane region" description="Helical" evidence="5">
    <location>
        <begin position="182"/>
        <end position="199"/>
    </location>
</feature>
<evidence type="ECO:0000256" key="2">
    <source>
        <dbReference type="ARBA" id="ARBA00022692"/>
    </source>
</evidence>
<feature type="domain" description="O-antigen ligase-related" evidence="6">
    <location>
        <begin position="198"/>
        <end position="339"/>
    </location>
</feature>